<feature type="compositionally biased region" description="Polar residues" evidence="1">
    <location>
        <begin position="386"/>
        <end position="413"/>
    </location>
</feature>
<feature type="transmembrane region" description="Helical" evidence="2">
    <location>
        <begin position="515"/>
        <end position="536"/>
    </location>
</feature>
<feature type="transmembrane region" description="Helical" evidence="2">
    <location>
        <begin position="669"/>
        <end position="692"/>
    </location>
</feature>
<feature type="transmembrane region" description="Helical" evidence="2">
    <location>
        <begin position="165"/>
        <end position="188"/>
    </location>
</feature>
<reference evidence="3 4" key="1">
    <citation type="journal article" date="2018" name="Plant J.">
        <title>Genome sequences of Chlorella sorokiniana UTEX 1602 and Micractinium conductrix SAG 241.80: implications to maltose excretion by a green alga.</title>
        <authorList>
            <person name="Arriola M.B."/>
            <person name="Velmurugan N."/>
            <person name="Zhang Y."/>
            <person name="Plunkett M.H."/>
            <person name="Hondzo H."/>
            <person name="Barney B.M."/>
        </authorList>
    </citation>
    <scope>NUCLEOTIDE SEQUENCE [LARGE SCALE GENOMIC DNA]</scope>
    <source>
        <strain evidence="3 4">SAG 241.80</strain>
    </source>
</reference>
<dbReference type="Pfam" id="PF07556">
    <property type="entry name" value="DUF1538"/>
    <property type="match status" value="2"/>
</dbReference>
<gene>
    <name evidence="3" type="ORF">C2E20_6716</name>
</gene>
<feature type="transmembrane region" description="Helical" evidence="2">
    <location>
        <begin position="609"/>
        <end position="633"/>
    </location>
</feature>
<feature type="transmembrane region" description="Helical" evidence="2">
    <location>
        <begin position="566"/>
        <end position="588"/>
    </location>
</feature>
<feature type="transmembrane region" description="Helical" evidence="2">
    <location>
        <begin position="50"/>
        <end position="71"/>
    </location>
</feature>
<evidence type="ECO:0000313" key="3">
    <source>
        <dbReference type="EMBL" id="PSC69722.1"/>
    </source>
</evidence>
<feature type="region of interest" description="Disordered" evidence="1">
    <location>
        <begin position="787"/>
        <end position="808"/>
    </location>
</feature>
<feature type="transmembrane region" description="Helical" evidence="2">
    <location>
        <begin position="639"/>
        <end position="657"/>
    </location>
</feature>
<dbReference type="STRING" id="554055.A0A2P6V6L2"/>
<feature type="transmembrane region" description="Helical" evidence="2">
    <location>
        <begin position="195"/>
        <end position="213"/>
    </location>
</feature>
<protein>
    <submittedName>
        <fullName evidence="3">Pf07556 family</fullName>
    </submittedName>
</protein>
<dbReference type="AlphaFoldDB" id="A0A2P6V6L2"/>
<feature type="transmembrane region" description="Helical" evidence="2">
    <location>
        <begin position="332"/>
        <end position="354"/>
    </location>
</feature>
<name>A0A2P6V6L2_9CHLO</name>
<feature type="transmembrane region" description="Helical" evidence="2">
    <location>
        <begin position="92"/>
        <end position="109"/>
    </location>
</feature>
<feature type="transmembrane region" description="Helical" evidence="2">
    <location>
        <begin position="277"/>
        <end position="301"/>
    </location>
</feature>
<feature type="transmembrane region" description="Helical" evidence="2">
    <location>
        <begin position="25"/>
        <end position="44"/>
    </location>
</feature>
<keyword evidence="2" id="KW-0472">Membrane</keyword>
<comment type="caution">
    <text evidence="3">The sequence shown here is derived from an EMBL/GenBank/DDBJ whole genome shotgun (WGS) entry which is preliminary data.</text>
</comment>
<feature type="transmembrane region" description="Helical" evidence="2">
    <location>
        <begin position="698"/>
        <end position="718"/>
    </location>
</feature>
<dbReference type="OrthoDB" id="10262936at2759"/>
<proteinExistence type="predicted"/>
<evidence type="ECO:0000256" key="2">
    <source>
        <dbReference type="SAM" id="Phobius"/>
    </source>
</evidence>
<keyword evidence="4" id="KW-1185">Reference proteome</keyword>
<dbReference type="EMBL" id="LHPF02000024">
    <property type="protein sequence ID" value="PSC69722.1"/>
    <property type="molecule type" value="Genomic_DNA"/>
</dbReference>
<keyword evidence="2" id="KW-1133">Transmembrane helix</keyword>
<dbReference type="InterPro" id="IPR011435">
    <property type="entry name" value="UmpAB"/>
</dbReference>
<sequence length="808" mass="84329">MENWGWSLPARDLFWHYWTLFKEQLAAVIPISLLQILVLAIFFQQAPVDAGLQVMGLVLAIFGLMAFLEGLRVVIMPFAEVLGSELPAKVHVCWVLLVAFCLGVLVTYAEPAISALRPLASLVDPAEAPYLYYMMNQQRVGVRAYVRAGVVRGADSDNLHVCAPLPNSVLCIGLGVGCAAIVGTLRFIRDWPLKPLIYITLAPTIATSCYMQWGNKDLAPILGVAWDCGGVTTGPVTVPILLALGIGVMRSQRQKRLATAALEQSVAAGGGQALEGFGIVTLASLFPVLAVTLLGVITSVAHPYDEVLSMAQSHAAQEANPSAIHKSPLKEVIFAIRAIMPLIVALFLLIWLVLRRPLPACSWAVEPRDAGGDGASTAGTDDASVRSGTASMGRQSMGRQSMGRQSMGGNAGGTANNKFSALYRASVAVAAASQLPGDDGTVGDGDSQPGSPEGPGGVDDTAHGAARASTASKGGDSSKALDSDVESCAPGGGGAAAADAQPPAGGWLRRKWSQYCGLLGAIAVCQIGMIMFNIGLTYGFTALGDQTGETLPAAFLKVPYNPKSPYYSYAGGLILVIVSIFFLGILATRAEPALNVLGRTVEKLSGGSFTAAMLIGAVCVGVAVGMVVGSLKILYNLPLIYFLLGKYAVAVALTLVTEDSITAVAWDSAGVTTGPVTVPFVLAIGIGFSKAVESAEGFGLLTIMSVAPIISVLAFSHIRKPAQHARRKLSKAARSMNVTMRRTITGGGGARKLKYSQSTVQAAFAMDAGASTTATPDVSLREGRAFDTAPVTVREEAQRPQHTTQGEA</sequence>
<feature type="region of interest" description="Disordered" evidence="1">
    <location>
        <begin position="369"/>
        <end position="413"/>
    </location>
</feature>
<evidence type="ECO:0000256" key="1">
    <source>
        <dbReference type="SAM" id="MobiDB-lite"/>
    </source>
</evidence>
<feature type="region of interest" description="Disordered" evidence="1">
    <location>
        <begin position="435"/>
        <end position="485"/>
    </location>
</feature>
<accession>A0A2P6V6L2</accession>
<evidence type="ECO:0000313" key="4">
    <source>
        <dbReference type="Proteomes" id="UP000239649"/>
    </source>
</evidence>
<feature type="transmembrane region" description="Helical" evidence="2">
    <location>
        <begin position="219"/>
        <end position="246"/>
    </location>
</feature>
<organism evidence="3 4">
    <name type="scientific">Micractinium conductrix</name>
    <dbReference type="NCBI Taxonomy" id="554055"/>
    <lineage>
        <taxon>Eukaryota</taxon>
        <taxon>Viridiplantae</taxon>
        <taxon>Chlorophyta</taxon>
        <taxon>core chlorophytes</taxon>
        <taxon>Trebouxiophyceae</taxon>
        <taxon>Chlorellales</taxon>
        <taxon>Chlorellaceae</taxon>
        <taxon>Chlorella clade</taxon>
        <taxon>Micractinium</taxon>
    </lineage>
</organism>
<dbReference type="Proteomes" id="UP000239649">
    <property type="component" value="Unassembled WGS sequence"/>
</dbReference>
<keyword evidence="2" id="KW-0812">Transmembrane</keyword>